<dbReference type="STRING" id="105559.Nwat_2107"/>
<dbReference type="Gene3D" id="3.30.700.10">
    <property type="entry name" value="Glycoprotein, Type 4 Pilin"/>
    <property type="match status" value="1"/>
</dbReference>
<dbReference type="GO" id="GO:0043683">
    <property type="term" value="P:type IV pilus assembly"/>
    <property type="evidence" value="ECO:0007669"/>
    <property type="project" value="InterPro"/>
</dbReference>
<keyword evidence="1" id="KW-1133">Transmembrane helix</keyword>
<dbReference type="AlphaFoldDB" id="D8K7R3"/>
<evidence type="ECO:0000256" key="1">
    <source>
        <dbReference type="SAM" id="Phobius"/>
    </source>
</evidence>
<feature type="transmembrane region" description="Helical" evidence="1">
    <location>
        <begin position="20"/>
        <end position="42"/>
    </location>
</feature>
<dbReference type="Pfam" id="PF16732">
    <property type="entry name" value="ComP_DUS"/>
    <property type="match status" value="1"/>
</dbReference>
<reference evidence="2 3" key="1">
    <citation type="submission" date="2010-06" db="EMBL/GenBank/DDBJ databases">
        <title>Complete sequence of chromosome of Nitrosococcus watsoni C-113.</title>
        <authorList>
            <consortium name="US DOE Joint Genome Institute"/>
            <person name="Lucas S."/>
            <person name="Copeland A."/>
            <person name="Lapidus A."/>
            <person name="Cheng J.-F."/>
            <person name="Bruce D."/>
            <person name="Goodwin L."/>
            <person name="Pitluck S."/>
            <person name="Malfatti S.A."/>
            <person name="Chain P.S.G."/>
            <person name="Land M."/>
            <person name="Hauser L."/>
            <person name="Kyrpides N."/>
            <person name="Ivanova N."/>
            <person name="Cambell M.A."/>
            <person name="Heidelberg J.F."/>
            <person name="Klotz M.G."/>
            <person name="Woyke T."/>
        </authorList>
    </citation>
    <scope>NUCLEOTIDE SEQUENCE [LARGE SCALE GENOMIC DNA]</scope>
    <source>
        <strain evidence="2 3">C-113</strain>
    </source>
</reference>
<dbReference type="RefSeq" id="WP_013221029.1">
    <property type="nucleotide sequence ID" value="NC_014315.1"/>
</dbReference>
<dbReference type="PANTHER" id="PTHR30093">
    <property type="entry name" value="GENERAL SECRETION PATHWAY PROTEIN G"/>
    <property type="match status" value="1"/>
</dbReference>
<dbReference type="PANTHER" id="PTHR30093:SF47">
    <property type="entry name" value="TYPE IV PILUS NON-CORE MINOR PILIN PILE"/>
    <property type="match status" value="1"/>
</dbReference>
<organism evidence="2 3">
    <name type="scientific">Nitrosococcus watsoni (strain C-113)</name>
    <dbReference type="NCBI Taxonomy" id="105559"/>
    <lineage>
        <taxon>Bacteria</taxon>
        <taxon>Pseudomonadati</taxon>
        <taxon>Pseudomonadota</taxon>
        <taxon>Gammaproteobacteria</taxon>
        <taxon>Chromatiales</taxon>
        <taxon>Chromatiaceae</taxon>
        <taxon>Nitrosococcus</taxon>
    </lineage>
</organism>
<dbReference type="KEGG" id="nwa:Nwat_2107"/>
<evidence type="ECO:0000313" key="2">
    <source>
        <dbReference type="EMBL" id="ADJ28940.1"/>
    </source>
</evidence>
<dbReference type="eggNOG" id="COG4968">
    <property type="taxonomic scope" value="Bacteria"/>
</dbReference>
<dbReference type="NCBIfam" id="TIGR02532">
    <property type="entry name" value="IV_pilin_GFxxxE"/>
    <property type="match status" value="1"/>
</dbReference>
<keyword evidence="1" id="KW-0472">Membrane</keyword>
<accession>D8K7R3</accession>
<dbReference type="PROSITE" id="PS00409">
    <property type="entry name" value="PROKAR_NTER_METHYL"/>
    <property type="match status" value="1"/>
</dbReference>
<dbReference type="InterPro" id="IPR031982">
    <property type="entry name" value="PilE-like"/>
</dbReference>
<dbReference type="InterPro" id="IPR012902">
    <property type="entry name" value="N_methyl_site"/>
</dbReference>
<dbReference type="HOGENOM" id="CLU_091705_6_1_6"/>
<proteinExistence type="predicted"/>
<keyword evidence="1" id="KW-0812">Transmembrane</keyword>
<dbReference type="OrthoDB" id="5296638at2"/>
<keyword evidence="3" id="KW-1185">Reference proteome</keyword>
<dbReference type="EMBL" id="CP002086">
    <property type="protein sequence ID" value="ADJ28940.1"/>
    <property type="molecule type" value="Genomic_DNA"/>
</dbReference>
<name>D8K7R3_NITWC</name>
<dbReference type="SUPFAM" id="SSF54523">
    <property type="entry name" value="Pili subunits"/>
    <property type="match status" value="1"/>
</dbReference>
<protein>
    <submittedName>
        <fullName evidence="2">General secretion pathway protein H</fullName>
    </submittedName>
</protein>
<gene>
    <name evidence="2" type="ordered locus">Nwat_2107</name>
</gene>
<dbReference type="InterPro" id="IPR045584">
    <property type="entry name" value="Pilin-like"/>
</dbReference>
<sequence length="160" mass="17209">MKINDNHKVPAPQKKQGGFTLIELMIVVAIVAILASVAFPSYQASIKKSRRGDAQGALTAFAATMERHFTESNTYKGAAIGEGDTGKPAIFPTEAPLSGADKYYDLTIQSANGITYTLRATPKNAQAGDGYLELTNVGARRWDENNNGTIETSEGNWKRG</sequence>
<evidence type="ECO:0000313" key="3">
    <source>
        <dbReference type="Proteomes" id="UP000000393"/>
    </source>
</evidence>
<dbReference type="Proteomes" id="UP000000393">
    <property type="component" value="Chromosome"/>
</dbReference>
<dbReference type="Pfam" id="PF07963">
    <property type="entry name" value="N_methyl"/>
    <property type="match status" value="1"/>
</dbReference>